<protein>
    <submittedName>
        <fullName evidence="1">Uncharacterized protein</fullName>
    </submittedName>
</protein>
<name>A0A2N9EZC1_FAGSY</name>
<proteinExistence type="predicted"/>
<organism evidence="1">
    <name type="scientific">Fagus sylvatica</name>
    <name type="common">Beechnut</name>
    <dbReference type="NCBI Taxonomy" id="28930"/>
    <lineage>
        <taxon>Eukaryota</taxon>
        <taxon>Viridiplantae</taxon>
        <taxon>Streptophyta</taxon>
        <taxon>Embryophyta</taxon>
        <taxon>Tracheophyta</taxon>
        <taxon>Spermatophyta</taxon>
        <taxon>Magnoliopsida</taxon>
        <taxon>eudicotyledons</taxon>
        <taxon>Gunneridae</taxon>
        <taxon>Pentapetalae</taxon>
        <taxon>rosids</taxon>
        <taxon>fabids</taxon>
        <taxon>Fagales</taxon>
        <taxon>Fagaceae</taxon>
        <taxon>Fagus</taxon>
    </lineage>
</organism>
<accession>A0A2N9EZC1</accession>
<gene>
    <name evidence="1" type="ORF">FSB_LOCUS7786</name>
</gene>
<dbReference type="AlphaFoldDB" id="A0A2N9EZC1"/>
<evidence type="ECO:0000313" key="1">
    <source>
        <dbReference type="EMBL" id="SPC79904.1"/>
    </source>
</evidence>
<sequence length="67" mass="7063">MGKIGGTGSIMTLFPMYGGYKLGILHLDSYVGAHPLGHAHLWSLGSMSELLVPQAPALRLADSSNEP</sequence>
<reference evidence="1" key="1">
    <citation type="submission" date="2018-02" db="EMBL/GenBank/DDBJ databases">
        <authorList>
            <person name="Cohen D.B."/>
            <person name="Kent A.D."/>
        </authorList>
    </citation>
    <scope>NUCLEOTIDE SEQUENCE</scope>
</reference>
<dbReference type="EMBL" id="OIVN01000421">
    <property type="protein sequence ID" value="SPC79904.1"/>
    <property type="molecule type" value="Genomic_DNA"/>
</dbReference>